<dbReference type="AlphaFoldDB" id="A0AAE3DH34"/>
<organism evidence="2 3">
    <name type="scientific">Brotocaccenecus cirricatena</name>
    <dbReference type="NCBI Taxonomy" id="3064195"/>
    <lineage>
        <taxon>Bacteria</taxon>
        <taxon>Bacillati</taxon>
        <taxon>Bacillota</taxon>
        <taxon>Clostridia</taxon>
        <taxon>Eubacteriales</taxon>
        <taxon>Oscillospiraceae</taxon>
        <taxon>Brotocaccenecus</taxon>
    </lineage>
</organism>
<dbReference type="RefSeq" id="WP_302930133.1">
    <property type="nucleotide sequence ID" value="NZ_JAJEPW010000093.1"/>
</dbReference>
<feature type="region of interest" description="Disordered" evidence="1">
    <location>
        <begin position="99"/>
        <end position="119"/>
    </location>
</feature>
<name>A0AAE3DH34_9FIRM</name>
<feature type="region of interest" description="Disordered" evidence="1">
    <location>
        <begin position="1"/>
        <end position="20"/>
    </location>
</feature>
<dbReference type="Pfam" id="PF12958">
    <property type="entry name" value="DUF3847"/>
    <property type="match status" value="1"/>
</dbReference>
<keyword evidence="3" id="KW-1185">Reference proteome</keyword>
<reference evidence="2" key="1">
    <citation type="submission" date="2021-10" db="EMBL/GenBank/DDBJ databases">
        <title>Anaerobic single-cell dispensing facilitates the cultivation of human gut bacteria.</title>
        <authorList>
            <person name="Afrizal A."/>
        </authorList>
    </citation>
    <scope>NUCLEOTIDE SEQUENCE</scope>
    <source>
        <strain evidence="2">CLA-AA-H272</strain>
    </source>
</reference>
<protein>
    <submittedName>
        <fullName evidence="2">DUF3847 domain-containing protein</fullName>
    </submittedName>
</protein>
<evidence type="ECO:0000313" key="2">
    <source>
        <dbReference type="EMBL" id="MCC2131014.1"/>
    </source>
</evidence>
<proteinExistence type="predicted"/>
<dbReference type="Proteomes" id="UP001199319">
    <property type="component" value="Unassembled WGS sequence"/>
</dbReference>
<evidence type="ECO:0000313" key="3">
    <source>
        <dbReference type="Proteomes" id="UP001199319"/>
    </source>
</evidence>
<feature type="compositionally biased region" description="Basic and acidic residues" evidence="1">
    <location>
        <begin position="101"/>
        <end position="119"/>
    </location>
</feature>
<evidence type="ECO:0000256" key="1">
    <source>
        <dbReference type="SAM" id="MobiDB-lite"/>
    </source>
</evidence>
<sequence>MTKPKTLDQLRAEKERAETQLAQEQHKLERLENRKKYLEKGERTKRTHRLCNLGGTVESLAPEIKDLTRTEMTELMEHIFSLSEVQRAVRHMAITHISQANRERELKADGTISPERHAD</sequence>
<dbReference type="EMBL" id="JAJEPW010000093">
    <property type="protein sequence ID" value="MCC2131014.1"/>
    <property type="molecule type" value="Genomic_DNA"/>
</dbReference>
<comment type="caution">
    <text evidence="2">The sequence shown here is derived from an EMBL/GenBank/DDBJ whole genome shotgun (WGS) entry which is preliminary data.</text>
</comment>
<accession>A0AAE3DH34</accession>
<dbReference type="InterPro" id="IPR024215">
    <property type="entry name" value="DUF3847"/>
</dbReference>
<gene>
    <name evidence="2" type="ORF">LKD37_16190</name>
</gene>